<dbReference type="Pfam" id="PF00076">
    <property type="entry name" value="RRM_1"/>
    <property type="match status" value="1"/>
</dbReference>
<dbReference type="Gene3D" id="3.30.70.330">
    <property type="match status" value="2"/>
</dbReference>
<dbReference type="InterPro" id="IPR017990">
    <property type="entry name" value="Connexin_CS"/>
</dbReference>
<feature type="compositionally biased region" description="Polar residues" evidence="11">
    <location>
        <begin position="992"/>
        <end position="1009"/>
    </location>
</feature>
<comment type="subunit">
    <text evidence="10">A connexon is composed of a hexamer of connexins.</text>
</comment>
<dbReference type="PROSITE" id="PS50102">
    <property type="entry name" value="RRM"/>
    <property type="match status" value="1"/>
</dbReference>
<dbReference type="InterPro" id="IPR035979">
    <property type="entry name" value="RBD_domain_sf"/>
</dbReference>
<dbReference type="InterPro" id="IPR019570">
    <property type="entry name" value="Connexin_CCC"/>
</dbReference>
<feature type="region of interest" description="Disordered" evidence="11">
    <location>
        <begin position="113"/>
        <end position="206"/>
    </location>
</feature>
<feature type="compositionally biased region" description="Basic and acidic residues" evidence="11">
    <location>
        <begin position="236"/>
        <end position="263"/>
    </location>
</feature>
<evidence type="ECO:0000256" key="8">
    <source>
        <dbReference type="ARBA" id="ARBA00023136"/>
    </source>
</evidence>
<dbReference type="PROSITE" id="PS00408">
    <property type="entry name" value="CONNEXINS_2"/>
    <property type="match status" value="1"/>
</dbReference>
<evidence type="ECO:0000256" key="6">
    <source>
        <dbReference type="ARBA" id="ARBA00022949"/>
    </source>
</evidence>
<dbReference type="PANTHER" id="PTHR11984">
    <property type="entry name" value="CONNEXIN"/>
    <property type="match status" value="1"/>
</dbReference>
<organism evidence="13 14">
    <name type="scientific">Labeo rohita</name>
    <name type="common">Indian major carp</name>
    <name type="synonym">Cyprinus rohita</name>
    <dbReference type="NCBI Taxonomy" id="84645"/>
    <lineage>
        <taxon>Eukaryota</taxon>
        <taxon>Metazoa</taxon>
        <taxon>Chordata</taxon>
        <taxon>Craniata</taxon>
        <taxon>Vertebrata</taxon>
        <taxon>Euteleostomi</taxon>
        <taxon>Actinopterygii</taxon>
        <taxon>Neopterygii</taxon>
        <taxon>Teleostei</taxon>
        <taxon>Ostariophysi</taxon>
        <taxon>Cypriniformes</taxon>
        <taxon>Cyprinidae</taxon>
        <taxon>Labeoninae</taxon>
        <taxon>Labeonini</taxon>
        <taxon>Labeo</taxon>
    </lineage>
</organism>
<evidence type="ECO:0000256" key="5">
    <source>
        <dbReference type="ARBA" id="ARBA00022868"/>
    </source>
</evidence>
<dbReference type="Gene3D" id="1.20.1440.80">
    <property type="entry name" value="Gap junction channel protein cysteine-rich domain"/>
    <property type="match status" value="1"/>
</dbReference>
<evidence type="ECO:0000256" key="1">
    <source>
        <dbReference type="ARBA" id="ARBA00004610"/>
    </source>
</evidence>
<keyword evidence="8" id="KW-0472">Membrane</keyword>
<keyword evidence="6" id="KW-0965">Cell junction</keyword>
<evidence type="ECO:0000313" key="14">
    <source>
        <dbReference type="Proteomes" id="UP000830375"/>
    </source>
</evidence>
<comment type="function">
    <text evidence="10">One gap junction consists of a cluster of closely packed pairs of transmembrane channels, the connexons, through which materials of low MW diffuse from one cell to a neighboring cell.</text>
</comment>
<evidence type="ECO:0000256" key="2">
    <source>
        <dbReference type="ARBA" id="ARBA00004651"/>
    </source>
</evidence>
<feature type="compositionally biased region" description="Basic residues" evidence="11">
    <location>
        <begin position="264"/>
        <end position="288"/>
    </location>
</feature>
<evidence type="ECO:0000256" key="4">
    <source>
        <dbReference type="ARBA" id="ARBA00022692"/>
    </source>
</evidence>
<dbReference type="InterPro" id="IPR012677">
    <property type="entry name" value="Nucleotide-bd_a/b_plait_sf"/>
</dbReference>
<evidence type="ECO:0000259" key="12">
    <source>
        <dbReference type="PROSITE" id="PS50102"/>
    </source>
</evidence>
<feature type="compositionally biased region" description="Low complexity" evidence="11">
    <location>
        <begin position="1010"/>
        <end position="1033"/>
    </location>
</feature>
<dbReference type="InterPro" id="IPR013092">
    <property type="entry name" value="Connexin_N"/>
</dbReference>
<keyword evidence="7" id="KW-1133">Transmembrane helix</keyword>
<keyword evidence="4 10" id="KW-0812">Transmembrane</keyword>
<feature type="compositionally biased region" description="Basic and acidic residues" evidence="11">
    <location>
        <begin position="184"/>
        <end position="206"/>
    </location>
</feature>
<dbReference type="PRINTS" id="PR00206">
    <property type="entry name" value="CONNEXIN"/>
</dbReference>
<reference evidence="13 14" key="1">
    <citation type="submission" date="2022-01" db="EMBL/GenBank/DDBJ databases">
        <title>A high-quality chromosome-level genome assembly of rohu carp, Labeo rohita.</title>
        <authorList>
            <person name="Arick M.A. II"/>
            <person name="Hsu C.-Y."/>
            <person name="Magbanua Z."/>
            <person name="Pechanova O."/>
            <person name="Grover C."/>
            <person name="Miller E."/>
            <person name="Thrash A."/>
            <person name="Ezzel L."/>
            <person name="Alam S."/>
            <person name="Benzie J."/>
            <person name="Hamilton M."/>
            <person name="Karsi A."/>
            <person name="Lawrence M.L."/>
            <person name="Peterson D.G."/>
        </authorList>
    </citation>
    <scope>NUCLEOTIDE SEQUENCE [LARGE SCALE GENOMIC DNA]</scope>
    <source>
        <strain evidence="14">BAU-BD-2019</strain>
        <tissue evidence="13">Blood</tissue>
    </source>
</reference>
<evidence type="ECO:0000256" key="3">
    <source>
        <dbReference type="ARBA" id="ARBA00022475"/>
    </source>
</evidence>
<dbReference type="InterPro" id="IPR000504">
    <property type="entry name" value="RRM_dom"/>
</dbReference>
<keyword evidence="3" id="KW-1003">Cell membrane</keyword>
<dbReference type="SMART" id="SM01089">
    <property type="entry name" value="Connexin_CCC"/>
    <property type="match status" value="1"/>
</dbReference>
<feature type="compositionally biased region" description="Basic residues" evidence="11">
    <location>
        <begin position="318"/>
        <end position="340"/>
    </location>
</feature>
<evidence type="ECO:0000256" key="10">
    <source>
        <dbReference type="RuleBase" id="RU000630"/>
    </source>
</evidence>
<keyword evidence="14" id="KW-1185">Reference proteome</keyword>
<evidence type="ECO:0000313" key="13">
    <source>
        <dbReference type="EMBL" id="KAI2653270.1"/>
    </source>
</evidence>
<feature type="compositionally biased region" description="Basic and acidic residues" evidence="11">
    <location>
        <begin position="347"/>
        <end position="365"/>
    </location>
</feature>
<evidence type="ECO:0000256" key="7">
    <source>
        <dbReference type="ARBA" id="ARBA00022989"/>
    </source>
</evidence>
<dbReference type="EMBL" id="JACTAM010000019">
    <property type="protein sequence ID" value="KAI2653270.1"/>
    <property type="molecule type" value="Genomic_DNA"/>
</dbReference>
<evidence type="ECO:0000256" key="11">
    <source>
        <dbReference type="SAM" id="MobiDB-lite"/>
    </source>
</evidence>
<sequence length="1098" mass="124322">MSRYMRPPNSSLFVRNISDESRDRQSSLICAAARFRQFGPNWFKQFTRKNRFKRMIHGFFSRKIHSVPEDLRREFGRYGPIADVYIPLDFYSRRPRGFAYIQYPLTANCVTASPGGARHKDRVKEPCRVGLKAKPPKERKKERRPLTERQSVKRKQIKARRDKEEKKEALGLVRHRANKAQALRGRDERRPFKERKDEGKGDSTTFEDVRDAEDALHNLDRKWVCGRQIEIQFAQGDRKTPGQMKSKERHSPRSHSRHDDYDRRRRSRSRSRDRRRSRSPSYERRRRRSESPRESRGRTHSRRSRSREHDRHRPSGRDRHRSRSPSHSKSRGGARSRSRSKSASPRDAGDLHAETQDGAAEEKTRSQSRSPDPLQVPLPLALLGRTQVLGALDAGGQTAGFRVDRSFCLALGEGIKLLPALAHVSVNGLQSVSVDVLGERCPCGLVYKRGCVCQPVQTLDDHHHLRVREQPLTSKTGKSMNLFARHRNPSHNPLPQQTPDWPRDAEAAPLCFLVIGSRENLDWILGEQFMYEIGHDRLIVNQDNKYRQIHSTVGLYGGTTTNRIDRFCRDINGGGDVCVRMGDWNFLGGILEEVHIHSTMVGKIWLTILFIFRMLVLGVAAEDVWNDEQSDFICNTEQPGCRNVCYDRAFPVSLIRYWVLQVIFVSSPSLVYMGHAIYQLRALEKERHCKRVALRRELETMDAELAEPRRRAERELRQLEQGKLNKAPLRGPLLRTYLAHIVTRSLVEVGFMTGQYLLYGHQLKPLYKCDREPCPNVVDCFVSRPTEKSVFMVFMQGIAATSLFLSLLEILHLAYKKLKKGLLDYYPHPKDDCCGAEKNSVMHQVCASQGRKATIPTAPGLLAPLLEKQGNGPTYPALINPSSAFVPIQGASVAGPPLERNTNSNNPCSETHSPVVRTRFLPESVSSGFGGLPIADPRKQQRASPSWNCSTVAEGNGSDSGDSAEQGFRTRCGRAVSKSDLRRAGGMHTPDSEPSSGSRQHGSAGSPTFSPSRQRTSLASSSSSSGRQQTSGRRPADLRLCVRFSQESEAVLCGLNQRDHSGKNDQSVHIYPPSCHSNPAYECLSSAEHQRRYFEECV</sequence>
<keyword evidence="5 10" id="KW-0303">Gap junction</keyword>
<dbReference type="PROSITE" id="PS00407">
    <property type="entry name" value="CONNEXINS_1"/>
    <property type="match status" value="1"/>
</dbReference>
<feature type="compositionally biased region" description="Polar residues" evidence="11">
    <location>
        <begin position="942"/>
        <end position="963"/>
    </location>
</feature>
<dbReference type="Pfam" id="PF00029">
    <property type="entry name" value="Connexin"/>
    <property type="match status" value="1"/>
</dbReference>
<dbReference type="SMART" id="SM00037">
    <property type="entry name" value="CNX"/>
    <property type="match status" value="1"/>
</dbReference>
<proteinExistence type="inferred from homology"/>
<comment type="similarity">
    <text evidence="10">Belongs to the connexin family.</text>
</comment>
<feature type="region of interest" description="Disordered" evidence="11">
    <location>
        <begin position="234"/>
        <end position="376"/>
    </location>
</feature>
<dbReference type="InterPro" id="IPR000500">
    <property type="entry name" value="Connexin"/>
</dbReference>
<comment type="subcellular location">
    <subcellularLocation>
        <location evidence="1">Cell junction</location>
        <location evidence="1">Gap junction</location>
    </subcellularLocation>
    <subcellularLocation>
        <location evidence="2 10">Cell membrane</location>
        <topology evidence="2 10">Multi-pass membrane protein</topology>
    </subcellularLocation>
</comment>
<feature type="compositionally biased region" description="Basic and acidic residues" evidence="11">
    <location>
        <begin position="307"/>
        <end position="317"/>
    </location>
</feature>
<keyword evidence="9" id="KW-0694">RNA-binding</keyword>
<dbReference type="PANTHER" id="PTHR11984:SF60">
    <property type="entry name" value="GAP JUNCTION ALPHA-9 PROTEIN"/>
    <property type="match status" value="1"/>
</dbReference>
<feature type="domain" description="RRM" evidence="12">
    <location>
        <begin position="53"/>
        <end position="103"/>
    </location>
</feature>
<name>A0ABQ8LRJ5_LABRO</name>
<dbReference type="Proteomes" id="UP000830375">
    <property type="component" value="Unassembled WGS sequence"/>
</dbReference>
<accession>A0ABQ8LRJ5</accession>
<gene>
    <name evidence="13" type="ORF">H4Q32_006682</name>
</gene>
<comment type="caution">
    <text evidence="13">The sequence shown here is derived from an EMBL/GenBank/DDBJ whole genome shotgun (WGS) entry which is preliminary data.</text>
</comment>
<dbReference type="InterPro" id="IPR038359">
    <property type="entry name" value="Connexin_N_sf"/>
</dbReference>
<feature type="region of interest" description="Disordered" evidence="11">
    <location>
        <begin position="929"/>
        <end position="1037"/>
    </location>
</feature>
<protein>
    <recommendedName>
        <fullName evidence="10">Gap junction protein</fullName>
    </recommendedName>
</protein>
<feature type="compositionally biased region" description="Basic and acidic residues" evidence="11">
    <location>
        <begin position="159"/>
        <end position="169"/>
    </location>
</feature>
<dbReference type="SUPFAM" id="SSF54928">
    <property type="entry name" value="RNA-binding domain, RBD"/>
    <property type="match status" value="2"/>
</dbReference>
<evidence type="ECO:0000256" key="9">
    <source>
        <dbReference type="PROSITE-ProRule" id="PRU00176"/>
    </source>
</evidence>